<dbReference type="PROSITE" id="PS01124">
    <property type="entry name" value="HTH_ARAC_FAMILY_2"/>
    <property type="match status" value="1"/>
</dbReference>
<dbReference type="InterPro" id="IPR046532">
    <property type="entry name" value="DUF6597"/>
</dbReference>
<proteinExistence type="predicted"/>
<dbReference type="Gene3D" id="1.10.10.60">
    <property type="entry name" value="Homeodomain-like"/>
    <property type="match status" value="1"/>
</dbReference>
<evidence type="ECO:0000256" key="3">
    <source>
        <dbReference type="ARBA" id="ARBA00023163"/>
    </source>
</evidence>
<dbReference type="InterPro" id="IPR018060">
    <property type="entry name" value="HTH_AraC"/>
</dbReference>
<evidence type="ECO:0000256" key="1">
    <source>
        <dbReference type="ARBA" id="ARBA00023015"/>
    </source>
</evidence>
<evidence type="ECO:0000256" key="2">
    <source>
        <dbReference type="ARBA" id="ARBA00023125"/>
    </source>
</evidence>
<name>A0ABT0FNX4_9ACTN</name>
<reference evidence="5 6" key="1">
    <citation type="submission" date="2022-04" db="EMBL/GenBank/DDBJ databases">
        <title>Genome draft of Actinomadura sp. ATCC 31491.</title>
        <authorList>
            <person name="Shi X."/>
            <person name="Du Y."/>
        </authorList>
    </citation>
    <scope>NUCLEOTIDE SEQUENCE [LARGE SCALE GENOMIC DNA]</scope>
    <source>
        <strain evidence="5 6">ATCC 31491</strain>
    </source>
</reference>
<dbReference type="InterPro" id="IPR050204">
    <property type="entry name" value="AraC_XylS_family_regulators"/>
</dbReference>
<evidence type="ECO:0000259" key="4">
    <source>
        <dbReference type="PROSITE" id="PS01124"/>
    </source>
</evidence>
<dbReference type="EMBL" id="JAKRKC020000001">
    <property type="protein sequence ID" value="MCK2213705.1"/>
    <property type="molecule type" value="Genomic_DNA"/>
</dbReference>
<dbReference type="RefSeq" id="WP_242371856.1">
    <property type="nucleotide sequence ID" value="NZ_JAKRKC020000001.1"/>
</dbReference>
<gene>
    <name evidence="5" type="ORF">MF672_007885</name>
</gene>
<keyword evidence="3" id="KW-0804">Transcription</keyword>
<accession>A0ABT0FNX4</accession>
<keyword evidence="6" id="KW-1185">Reference proteome</keyword>
<evidence type="ECO:0000313" key="5">
    <source>
        <dbReference type="EMBL" id="MCK2213705.1"/>
    </source>
</evidence>
<dbReference type="SMART" id="SM00342">
    <property type="entry name" value="HTH_ARAC"/>
    <property type="match status" value="1"/>
</dbReference>
<organism evidence="5 6">
    <name type="scientific">Actinomadura luzonensis</name>
    <dbReference type="NCBI Taxonomy" id="2805427"/>
    <lineage>
        <taxon>Bacteria</taxon>
        <taxon>Bacillati</taxon>
        <taxon>Actinomycetota</taxon>
        <taxon>Actinomycetes</taxon>
        <taxon>Streptosporangiales</taxon>
        <taxon>Thermomonosporaceae</taxon>
        <taxon>Actinomadura</taxon>
    </lineage>
</organism>
<protein>
    <submittedName>
        <fullName evidence="5">AraC family transcriptional regulator</fullName>
    </submittedName>
</protein>
<dbReference type="Pfam" id="PF12833">
    <property type="entry name" value="HTH_18"/>
    <property type="match status" value="1"/>
</dbReference>
<dbReference type="Proteomes" id="UP001317259">
    <property type="component" value="Unassembled WGS sequence"/>
</dbReference>
<dbReference type="PANTHER" id="PTHR46796">
    <property type="entry name" value="HTH-TYPE TRANSCRIPTIONAL ACTIVATOR RHAS-RELATED"/>
    <property type="match status" value="1"/>
</dbReference>
<dbReference type="PANTHER" id="PTHR46796:SF15">
    <property type="entry name" value="BLL1074 PROTEIN"/>
    <property type="match status" value="1"/>
</dbReference>
<comment type="caution">
    <text evidence="5">The sequence shown here is derived from an EMBL/GenBank/DDBJ whole genome shotgun (WGS) entry which is preliminary data.</text>
</comment>
<feature type="domain" description="HTH araC/xylS-type" evidence="4">
    <location>
        <begin position="142"/>
        <end position="253"/>
    </location>
</feature>
<dbReference type="Pfam" id="PF20240">
    <property type="entry name" value="DUF6597"/>
    <property type="match status" value="1"/>
</dbReference>
<sequence>MSTVAAVESYVESLPVRQLSGVVRTVWIQRIGAADHVHRHLPTGGVEIHFPLGEQPRLLGPLTRPAHEVIPAGTTLVGVRFRPGTAPPLPAALDELVDQQLSLADLWGHTADRLVEGMARATSPERALLYAQAQLLNEFRADRLDPLVREAVRGLMPWRPVSIDSLATELALSSSQLRRRCLQAVGTTPKVLQRTLRFQGFLALAQAGATPSGRRGTDGTAGLAIDAGYADQAHLSRECLRLTGLTPKQLLGVNLNRCGCEHDHSGSYLPFLAGMHDSFKKPVVPRS</sequence>
<keyword evidence="1" id="KW-0805">Transcription regulation</keyword>
<evidence type="ECO:0000313" key="6">
    <source>
        <dbReference type="Proteomes" id="UP001317259"/>
    </source>
</evidence>
<keyword evidence="2" id="KW-0238">DNA-binding</keyword>